<gene>
    <name evidence="8" type="ORF">SAMN05443637_10361</name>
</gene>
<dbReference type="SMR" id="A0A1M6Q338"/>
<dbReference type="EC" id="4.2.1.84" evidence="2"/>
<proteinExistence type="inferred from homology"/>
<evidence type="ECO:0000256" key="1">
    <source>
        <dbReference type="ARBA" id="ARBA00009363"/>
    </source>
</evidence>
<accession>A0A1M6Q338</accession>
<evidence type="ECO:0000256" key="3">
    <source>
        <dbReference type="ARBA" id="ARBA00022723"/>
    </source>
</evidence>
<keyword evidence="9" id="KW-1185">Reference proteome</keyword>
<dbReference type="Gene3D" id="3.90.330.10">
    <property type="entry name" value="Nitrile hydratase alpha /Thiocyanate hydrolase gamma"/>
    <property type="match status" value="1"/>
</dbReference>
<dbReference type="GO" id="GO:0046914">
    <property type="term" value="F:transition metal ion binding"/>
    <property type="evidence" value="ECO:0007669"/>
    <property type="project" value="InterPro"/>
</dbReference>
<dbReference type="Proteomes" id="UP000184363">
    <property type="component" value="Unassembled WGS sequence"/>
</dbReference>
<evidence type="ECO:0000313" key="9">
    <source>
        <dbReference type="Proteomes" id="UP000184363"/>
    </source>
</evidence>
<name>A0A1M6Q338_PSETH</name>
<dbReference type="NCBIfam" id="TIGR01323">
    <property type="entry name" value="nitrile_alph"/>
    <property type="match status" value="1"/>
</dbReference>
<feature type="binding site" evidence="6">
    <location>
        <position position="112"/>
    </location>
    <ligand>
        <name>Fe(3+)</name>
        <dbReference type="ChEBI" id="CHEBI:29034"/>
    </ligand>
</feature>
<sequence>MTENILRKSDEEIQKEITARVKALESMLIEQGILTTSMIDRMAEIYENEVGPHLGAKVVVKAWTDPEFKKRLLADGTEACKELGIGGLQGEDMMWVENTDEVHHVVVCTLCSCYPWPVLGLPPNWFKEPQYRSRVVREPRQLLKEEFGFEVPPSKEIKVWDSSSEMRFVVLPQRPAGTDGWSEEELATLVTRESMIGVEPAKAVA</sequence>
<keyword evidence="4" id="KW-0456">Lyase</keyword>
<evidence type="ECO:0000256" key="6">
    <source>
        <dbReference type="PIRSR" id="PIRSR001426-1"/>
    </source>
</evidence>
<dbReference type="GO" id="GO:0018822">
    <property type="term" value="F:nitrile hydratase activity"/>
    <property type="evidence" value="ECO:0007669"/>
    <property type="project" value="UniProtKB-EC"/>
</dbReference>
<organism evidence="8 9">
    <name type="scientific">Pseudonocardia thermophila</name>
    <dbReference type="NCBI Taxonomy" id="1848"/>
    <lineage>
        <taxon>Bacteria</taxon>
        <taxon>Bacillati</taxon>
        <taxon>Actinomycetota</taxon>
        <taxon>Actinomycetes</taxon>
        <taxon>Pseudonocardiales</taxon>
        <taxon>Pseudonocardiaceae</taxon>
        <taxon>Pseudonocardia</taxon>
    </lineage>
</organism>
<keyword evidence="3 6" id="KW-0479">Metal-binding</keyword>
<comment type="similarity">
    <text evidence="1">Belongs to the nitrile hydratase subunit alpha family.</text>
</comment>
<dbReference type="FunFam" id="3.90.330.10:FF:000001">
    <property type="entry name" value="Cobalt-containing nitrile hydratase subunit alpha"/>
    <property type="match status" value="1"/>
</dbReference>
<comment type="catalytic activity">
    <reaction evidence="5">
        <text>an aliphatic primary amide = an aliphatic nitrile + H2O</text>
        <dbReference type="Rhea" id="RHEA:12673"/>
        <dbReference type="ChEBI" id="CHEBI:15377"/>
        <dbReference type="ChEBI" id="CHEBI:65285"/>
        <dbReference type="ChEBI" id="CHEBI:80291"/>
        <dbReference type="EC" id="4.2.1.84"/>
    </reaction>
</comment>
<feature type="binding site" evidence="6">
    <location>
        <position position="111"/>
    </location>
    <ligand>
        <name>Fe(3+)</name>
        <dbReference type="ChEBI" id="CHEBI:29034"/>
    </ligand>
</feature>
<dbReference type="SUPFAM" id="SSF56209">
    <property type="entry name" value="Nitrile hydratase alpha chain"/>
    <property type="match status" value="1"/>
</dbReference>
<dbReference type="AlphaFoldDB" id="A0A1M6Q338"/>
<feature type="domain" description="Nitrile hydratase alpha/Thiocyanate hydrolase gamma" evidence="7">
    <location>
        <begin position="16"/>
        <end position="198"/>
    </location>
</feature>
<feature type="binding site" evidence="6">
    <location>
        <position position="113"/>
    </location>
    <ligand>
        <name>Fe(3+)</name>
        <dbReference type="ChEBI" id="CHEBI:29034"/>
    </ligand>
</feature>
<dbReference type="InterPro" id="IPR023900">
    <property type="entry name" value="CN_Hdrtase_asu/SCN_Hdrlase_gsu"/>
</dbReference>
<protein>
    <recommendedName>
        <fullName evidence="2">nitrile hydratase</fullName>
        <ecNumber evidence="2">4.2.1.84</ecNumber>
    </recommendedName>
</protein>
<dbReference type="EMBL" id="FRAP01000003">
    <property type="protein sequence ID" value="SHK14531.1"/>
    <property type="molecule type" value="Genomic_DNA"/>
</dbReference>
<dbReference type="PIRSF" id="PIRSF001426">
    <property type="entry name" value="NHase_alpha"/>
    <property type="match status" value="1"/>
</dbReference>
<reference evidence="8 9" key="1">
    <citation type="submission" date="2016-11" db="EMBL/GenBank/DDBJ databases">
        <authorList>
            <person name="Jaros S."/>
            <person name="Januszkiewicz K."/>
            <person name="Wedrychowicz H."/>
        </authorList>
    </citation>
    <scope>NUCLEOTIDE SEQUENCE [LARGE SCALE GENOMIC DNA]</scope>
    <source>
        <strain evidence="8 9">DSM 43832</strain>
    </source>
</reference>
<keyword evidence="6" id="KW-0408">Iron</keyword>
<dbReference type="Pfam" id="PF02979">
    <property type="entry name" value="NHase_alpha"/>
    <property type="match status" value="1"/>
</dbReference>
<evidence type="ECO:0000256" key="4">
    <source>
        <dbReference type="ARBA" id="ARBA00023239"/>
    </source>
</evidence>
<dbReference type="InterPro" id="IPR004232">
    <property type="entry name" value="CN_Hdrtase_a/SCN_Hdrlase_g"/>
</dbReference>
<dbReference type="InterPro" id="IPR036648">
    <property type="entry name" value="CN_Hdrase_a/SCN_Hdrase_g_sf"/>
</dbReference>
<feature type="binding site" evidence="6">
    <location>
        <position position="108"/>
    </location>
    <ligand>
        <name>Fe(3+)</name>
        <dbReference type="ChEBI" id="CHEBI:29034"/>
    </ligand>
</feature>
<evidence type="ECO:0000256" key="2">
    <source>
        <dbReference type="ARBA" id="ARBA00013079"/>
    </source>
</evidence>
<dbReference type="OrthoDB" id="528553at2"/>
<evidence type="ECO:0000313" key="8">
    <source>
        <dbReference type="EMBL" id="SHK14531.1"/>
    </source>
</evidence>
<evidence type="ECO:0000259" key="7">
    <source>
        <dbReference type="Pfam" id="PF02979"/>
    </source>
</evidence>
<evidence type="ECO:0000256" key="5">
    <source>
        <dbReference type="ARBA" id="ARBA00044877"/>
    </source>
</evidence>
<dbReference type="RefSeq" id="WP_073455624.1">
    <property type="nucleotide sequence ID" value="NZ_FRAP01000003.1"/>
</dbReference>
<dbReference type="InterPro" id="IPR018141">
    <property type="entry name" value="Nitrile_hydratase_asu"/>
</dbReference>